<accession>A0A0G0ZJM0</accession>
<dbReference type="Proteomes" id="UP000034036">
    <property type="component" value="Unassembled WGS sequence"/>
</dbReference>
<dbReference type="EMBL" id="LCDF01000002">
    <property type="protein sequence ID" value="KKS48874.1"/>
    <property type="molecule type" value="Genomic_DNA"/>
</dbReference>
<gene>
    <name evidence="2" type="ORF">UV11_C0002G0027</name>
</gene>
<protein>
    <recommendedName>
        <fullName evidence="1">Aminoglycoside phosphotransferase domain-containing protein</fullName>
    </recommendedName>
</protein>
<feature type="domain" description="Aminoglycoside phosphotransferase" evidence="1">
    <location>
        <begin position="26"/>
        <end position="245"/>
    </location>
</feature>
<evidence type="ECO:0000313" key="3">
    <source>
        <dbReference type="Proteomes" id="UP000034036"/>
    </source>
</evidence>
<proteinExistence type="predicted"/>
<dbReference type="InterPro" id="IPR002575">
    <property type="entry name" value="Aminoglycoside_PTrfase"/>
</dbReference>
<dbReference type="AlphaFoldDB" id="A0A0G0ZJM0"/>
<dbReference type="InterPro" id="IPR011009">
    <property type="entry name" value="Kinase-like_dom_sf"/>
</dbReference>
<evidence type="ECO:0000313" key="2">
    <source>
        <dbReference type="EMBL" id="KKS48874.1"/>
    </source>
</evidence>
<dbReference type="SUPFAM" id="SSF56112">
    <property type="entry name" value="Protein kinase-like (PK-like)"/>
    <property type="match status" value="1"/>
</dbReference>
<dbReference type="Pfam" id="PF01636">
    <property type="entry name" value="APH"/>
    <property type="match status" value="1"/>
</dbReference>
<reference evidence="2 3" key="1">
    <citation type="journal article" date="2015" name="Nature">
        <title>rRNA introns, odd ribosomes, and small enigmatic genomes across a large radiation of phyla.</title>
        <authorList>
            <person name="Brown C.T."/>
            <person name="Hug L.A."/>
            <person name="Thomas B.C."/>
            <person name="Sharon I."/>
            <person name="Castelle C.J."/>
            <person name="Singh A."/>
            <person name="Wilkins M.J."/>
            <person name="Williams K.H."/>
            <person name="Banfield J.F."/>
        </authorList>
    </citation>
    <scope>NUCLEOTIDE SEQUENCE [LARGE SCALE GENOMIC DNA]</scope>
</reference>
<evidence type="ECO:0000259" key="1">
    <source>
        <dbReference type="Pfam" id="PF01636"/>
    </source>
</evidence>
<sequence length="319" mass="37017">MEEKLKVYFRGQNLKDVSIVTDITTLNDGNSSNHLNYKVTTPEGIFVARVVKPDNHLSYANLSDEYTILKLIEEYDIGPRAIHIDLEYFDSPLLIEEFMDGTSASNIQKAPEDLFNEIIALLTTTSNIDINFNKFPFKFTYTTYETNFKAWSIRMEEIKKALGSENPVVKECESIIKPATEILKKKDSLLRSSPREFVYNDVHRGNLFWLAKKHKAMFIDWQKVSFGDPSFMIALFARRFGEIWGMGNQEFAKKVLESYRGKKQINHLEELFYARVFERAASDMIWSMWSDIKKEGAIKNANLNENKYYGEVKRLMSGM</sequence>
<dbReference type="Gene3D" id="3.90.1200.10">
    <property type="match status" value="1"/>
</dbReference>
<comment type="caution">
    <text evidence="2">The sequence shown here is derived from an EMBL/GenBank/DDBJ whole genome shotgun (WGS) entry which is preliminary data.</text>
</comment>
<name>A0A0G0ZJM0_9BACT</name>
<organism evidence="2 3">
    <name type="scientific">Candidatus Giovannonibacteria bacterium GW2011_GWF2_42_19</name>
    <dbReference type="NCBI Taxonomy" id="1618659"/>
    <lineage>
        <taxon>Bacteria</taxon>
        <taxon>Candidatus Giovannoniibacteriota</taxon>
    </lineage>
</organism>